<name>A0A1B0DKV0_PHLPP</name>
<dbReference type="EnsemblMetazoa" id="PPAI008894-RA">
    <property type="protein sequence ID" value="PPAI008894-PA"/>
    <property type="gene ID" value="PPAI008894"/>
</dbReference>
<evidence type="ECO:0000256" key="1">
    <source>
        <dbReference type="ARBA" id="ARBA00009199"/>
    </source>
</evidence>
<keyword evidence="3" id="KW-1185">Reference proteome</keyword>
<dbReference type="InterPro" id="IPR036928">
    <property type="entry name" value="AS_sf"/>
</dbReference>
<organism evidence="2 3">
    <name type="scientific">Phlebotomus papatasi</name>
    <name type="common">Sandfly</name>
    <dbReference type="NCBI Taxonomy" id="29031"/>
    <lineage>
        <taxon>Eukaryota</taxon>
        <taxon>Metazoa</taxon>
        <taxon>Ecdysozoa</taxon>
        <taxon>Arthropoda</taxon>
        <taxon>Hexapoda</taxon>
        <taxon>Insecta</taxon>
        <taxon>Pterygota</taxon>
        <taxon>Neoptera</taxon>
        <taxon>Endopterygota</taxon>
        <taxon>Diptera</taxon>
        <taxon>Nematocera</taxon>
        <taxon>Psychodoidea</taxon>
        <taxon>Psychodidae</taxon>
        <taxon>Phlebotomus</taxon>
        <taxon>Phlebotomus</taxon>
    </lineage>
</organism>
<accession>A0A1B0DKV0</accession>
<dbReference type="EMBL" id="AJVK01016123">
    <property type="status" value="NOT_ANNOTATED_CDS"/>
    <property type="molecule type" value="Genomic_DNA"/>
</dbReference>
<dbReference type="InterPro" id="IPR052739">
    <property type="entry name" value="FAAH2"/>
</dbReference>
<evidence type="ECO:0000313" key="3">
    <source>
        <dbReference type="Proteomes" id="UP000092462"/>
    </source>
</evidence>
<comment type="similarity">
    <text evidence="1">Belongs to the amidase family.</text>
</comment>
<proteinExistence type="inferred from homology"/>
<sequence length="227" mass="24447">VNPLINAVVDGPFDKAFEESQKIDERLEKGEVTAKEFAEKPFLGVPFSTKDSTAVEGALHTLGLVSRRNERATEDAECIRLMKEAGGIIIAVTSVPEVNRWQETRNNVTGITNNPYDLRRTVGGSSGGEAALISACGSAFGIGTDIGGSIRMPAFYCGIYGHKPTSGLVNTRGCTFRTGKEKSTMVVAGPMARYAKDLLPIFKVSQFDCQIAKTFIFACEIAFLLLA</sequence>
<dbReference type="InterPro" id="IPR023631">
    <property type="entry name" value="Amidase_dom"/>
</dbReference>
<dbReference type="Gene3D" id="3.90.1300.10">
    <property type="entry name" value="Amidase signature (AS) domain"/>
    <property type="match status" value="1"/>
</dbReference>
<dbReference type="AlphaFoldDB" id="A0A1B0DKV0"/>
<dbReference type="Proteomes" id="UP000092462">
    <property type="component" value="Unassembled WGS sequence"/>
</dbReference>
<dbReference type="PANTHER" id="PTHR43372">
    <property type="entry name" value="FATTY-ACID AMIDE HYDROLASE"/>
    <property type="match status" value="1"/>
</dbReference>
<dbReference type="PANTHER" id="PTHR43372:SF1">
    <property type="entry name" value="LD38433P"/>
    <property type="match status" value="1"/>
</dbReference>
<dbReference type="PROSITE" id="PS00571">
    <property type="entry name" value="AMIDASES"/>
    <property type="match status" value="1"/>
</dbReference>
<dbReference type="Pfam" id="PF01425">
    <property type="entry name" value="Amidase"/>
    <property type="match status" value="1"/>
</dbReference>
<dbReference type="InterPro" id="IPR020556">
    <property type="entry name" value="Amidase_CS"/>
</dbReference>
<evidence type="ECO:0000313" key="2">
    <source>
        <dbReference type="EnsemblMetazoa" id="PPAI008894-PA"/>
    </source>
</evidence>
<dbReference type="SUPFAM" id="SSF75304">
    <property type="entry name" value="Amidase signature (AS) enzymes"/>
    <property type="match status" value="1"/>
</dbReference>
<dbReference type="GO" id="GO:0012505">
    <property type="term" value="C:endomembrane system"/>
    <property type="evidence" value="ECO:0007669"/>
    <property type="project" value="TreeGrafter"/>
</dbReference>
<reference evidence="2" key="1">
    <citation type="submission" date="2022-08" db="UniProtKB">
        <authorList>
            <consortium name="EnsemblMetazoa"/>
        </authorList>
    </citation>
    <scope>IDENTIFICATION</scope>
    <source>
        <strain evidence="2">Israel</strain>
    </source>
</reference>
<dbReference type="VEuPathDB" id="VectorBase:PPAPM1_001713"/>
<protein>
    <submittedName>
        <fullName evidence="2">Uncharacterized protein</fullName>
    </submittedName>
</protein>
<dbReference type="VEuPathDB" id="VectorBase:PPAI008894"/>